<dbReference type="FunFam" id="3.40.50.2000:FF:000027">
    <property type="entry name" value="Glycosyltransferase"/>
    <property type="match status" value="1"/>
</dbReference>
<evidence type="ECO:0000256" key="7">
    <source>
        <dbReference type="ARBA" id="ARBA00066524"/>
    </source>
</evidence>
<name>A0A6A6K7D7_HEVBR</name>
<dbReference type="InterPro" id="IPR002213">
    <property type="entry name" value="UDP_glucos_trans"/>
</dbReference>
<dbReference type="Pfam" id="PF00201">
    <property type="entry name" value="UDPGT"/>
    <property type="match status" value="1"/>
</dbReference>
<dbReference type="CDD" id="cd03784">
    <property type="entry name" value="GT1_Gtf-like"/>
    <property type="match status" value="1"/>
</dbReference>
<dbReference type="GO" id="GO:0006952">
    <property type="term" value="P:defense response"/>
    <property type="evidence" value="ECO:0007669"/>
    <property type="project" value="UniProtKB-KW"/>
</dbReference>
<evidence type="ECO:0000256" key="4">
    <source>
        <dbReference type="ARBA" id="ARBA00022821"/>
    </source>
</evidence>
<gene>
    <name evidence="8" type="ORF">GH714_017877</name>
</gene>
<dbReference type="SUPFAM" id="SSF53756">
    <property type="entry name" value="UDP-Glycosyltransferase/glycogen phosphorylase"/>
    <property type="match status" value="1"/>
</dbReference>
<keyword evidence="3" id="KW-0808">Transferase</keyword>
<comment type="catalytic activity">
    <reaction evidence="5">
        <text>2-hydroxy-2-methylpropanenitrile + UDP-alpha-D-glucose = linamarin + UDP + H(+)</text>
        <dbReference type="Rhea" id="RHEA:20009"/>
        <dbReference type="ChEBI" id="CHEBI:15348"/>
        <dbReference type="ChEBI" id="CHEBI:15378"/>
        <dbReference type="ChEBI" id="CHEBI:16441"/>
        <dbReference type="ChEBI" id="CHEBI:58223"/>
        <dbReference type="ChEBI" id="CHEBI:58885"/>
        <dbReference type="EC" id="2.4.1.63"/>
    </reaction>
</comment>
<dbReference type="GO" id="GO:0080044">
    <property type="term" value="F:quercetin 7-O-glucosyltransferase activity"/>
    <property type="evidence" value="ECO:0007669"/>
    <property type="project" value="TreeGrafter"/>
</dbReference>
<dbReference type="PANTHER" id="PTHR11926:SF1547">
    <property type="entry name" value="GLYCOSYLTRANSFERASE"/>
    <property type="match status" value="1"/>
</dbReference>
<dbReference type="EMBL" id="JAAGAX010000018">
    <property type="protein sequence ID" value="KAF2283996.1"/>
    <property type="molecule type" value="Genomic_DNA"/>
</dbReference>
<accession>A0A6A6K7D7</accession>
<reference evidence="8 9" key="1">
    <citation type="journal article" date="2020" name="Mol. Plant">
        <title>The Chromosome-Based Rubber Tree Genome Provides New Insights into Spurge Genome Evolution and Rubber Biosynthesis.</title>
        <authorList>
            <person name="Liu J."/>
            <person name="Shi C."/>
            <person name="Shi C.C."/>
            <person name="Li W."/>
            <person name="Zhang Q.J."/>
            <person name="Zhang Y."/>
            <person name="Li K."/>
            <person name="Lu H.F."/>
            <person name="Shi C."/>
            <person name="Zhu S.T."/>
            <person name="Xiao Z.Y."/>
            <person name="Nan H."/>
            <person name="Yue Y."/>
            <person name="Zhu X.G."/>
            <person name="Wu Y."/>
            <person name="Hong X.N."/>
            <person name="Fan G.Y."/>
            <person name="Tong Y."/>
            <person name="Zhang D."/>
            <person name="Mao C.L."/>
            <person name="Liu Y.L."/>
            <person name="Hao S.J."/>
            <person name="Liu W.Q."/>
            <person name="Lv M.Q."/>
            <person name="Zhang H.B."/>
            <person name="Liu Y."/>
            <person name="Hu-Tang G.R."/>
            <person name="Wang J.P."/>
            <person name="Wang J.H."/>
            <person name="Sun Y.H."/>
            <person name="Ni S.B."/>
            <person name="Chen W.B."/>
            <person name="Zhang X.C."/>
            <person name="Jiao Y.N."/>
            <person name="Eichler E.E."/>
            <person name="Li G.H."/>
            <person name="Liu X."/>
            <person name="Gao L.Z."/>
        </authorList>
    </citation>
    <scope>NUCLEOTIDE SEQUENCE [LARGE SCALE GENOMIC DNA]</scope>
    <source>
        <strain evidence="9">cv. GT1</strain>
        <tissue evidence="8">Leaf</tissue>
    </source>
</reference>
<keyword evidence="4" id="KW-0611">Plant defense</keyword>
<evidence type="ECO:0000313" key="9">
    <source>
        <dbReference type="Proteomes" id="UP000467840"/>
    </source>
</evidence>
<comment type="function">
    <text evidence="6">UDP-glucosyltransferase catalyzing in planta synthesis of cyanogenic glucosides. Able to glucosylate acetone cyanohydrin and 2-hydroxy-2-methylbutyronitrile, forming linamarin and lotaustralin. Also accepts, to some extent, a wide range of potential acceptor substrates, including simple alcohols, flavonoids, isoflavonoids and other hydroxynitriles such as p-hydroxymandelonitrile, mandelonitrile, (E)-4-hydroxy-2-methylbut-2-enenitrile and (E)- 2-(hydroxymethyl)but-2-enenitrile.</text>
</comment>
<dbReference type="AlphaFoldDB" id="A0A6A6K7D7"/>
<proteinExistence type="inferred from homology"/>
<keyword evidence="9" id="KW-1185">Reference proteome</keyword>
<comment type="caution">
    <text evidence="8">The sequence shown here is derived from an EMBL/GenBank/DDBJ whole genome shotgun (WGS) entry which is preliminary data.</text>
</comment>
<comment type="similarity">
    <text evidence="1">Belongs to the UDP-glycosyltransferase family.</text>
</comment>
<dbReference type="Gene3D" id="3.40.50.2000">
    <property type="entry name" value="Glycogen Phosphorylase B"/>
    <property type="match status" value="2"/>
</dbReference>
<evidence type="ECO:0000313" key="8">
    <source>
        <dbReference type="EMBL" id="KAF2283996.1"/>
    </source>
</evidence>
<dbReference type="FunFam" id="3.40.50.2000:FF:000055">
    <property type="entry name" value="Glycosyltransferase"/>
    <property type="match status" value="1"/>
</dbReference>
<keyword evidence="2" id="KW-0328">Glycosyltransferase</keyword>
<evidence type="ECO:0000256" key="5">
    <source>
        <dbReference type="ARBA" id="ARBA00052877"/>
    </source>
</evidence>
<dbReference type="PANTHER" id="PTHR11926">
    <property type="entry name" value="GLUCOSYL/GLUCURONOSYL TRANSFERASES"/>
    <property type="match status" value="1"/>
</dbReference>
<evidence type="ECO:0000256" key="3">
    <source>
        <dbReference type="ARBA" id="ARBA00022679"/>
    </source>
</evidence>
<dbReference type="Proteomes" id="UP000467840">
    <property type="component" value="Chromosome 12"/>
</dbReference>
<evidence type="ECO:0000256" key="6">
    <source>
        <dbReference type="ARBA" id="ARBA00056778"/>
    </source>
</evidence>
<dbReference type="EC" id="2.4.1.63" evidence="7"/>
<sequence length="484" mass="55193">MGSISSQKPQPHAILVPYPAQGHVNPLMQLGKLLHSRGFYITFVNTEHNHRRLIRSRGQEFIDGLPDFKFEAIPDGLPYTDRDATQHVPSLSDSTRKHCLAPFIELIAKLKETPDVPPITCIISDGVMAFAVDAAQHFGIPEIQFQTTSASGFMAYLHHFELVRRGIVPFKDESFLHDGTLDQTIDWLPGMPTLKLRDMPSFIRVTDVKDIMFDFMAVESHKTLKADAIIFNTFDEFEQEVLDAIKARFHSKIYTIGPFTLLEKGIPEGRSKAFRSSLWKEDLSCLEWLDKREPDSVVYVNYGCVTTITDKQLNEFAWGLANSKHPFLWIVRPDVVMGESAVLPEEFYEEVKDRGLLVSWVPQDRVLQHPSVGVFLSHCGWNSTMECVSGGKPMICWPFFAEQQTNCKYACDVWKTGMQLSTDLSRDELVSVIKEMMETERGREMRRRAVEWREKAEAATSVGGVSYSNFDRFIKEVILKEDTE</sequence>
<dbReference type="GO" id="GO:0080043">
    <property type="term" value="F:quercetin 3-O-glucosyltransferase activity"/>
    <property type="evidence" value="ECO:0007669"/>
    <property type="project" value="TreeGrafter"/>
</dbReference>
<organism evidence="8 9">
    <name type="scientific">Hevea brasiliensis</name>
    <name type="common">Para rubber tree</name>
    <name type="synonym">Siphonia brasiliensis</name>
    <dbReference type="NCBI Taxonomy" id="3981"/>
    <lineage>
        <taxon>Eukaryota</taxon>
        <taxon>Viridiplantae</taxon>
        <taxon>Streptophyta</taxon>
        <taxon>Embryophyta</taxon>
        <taxon>Tracheophyta</taxon>
        <taxon>Spermatophyta</taxon>
        <taxon>Magnoliopsida</taxon>
        <taxon>eudicotyledons</taxon>
        <taxon>Gunneridae</taxon>
        <taxon>Pentapetalae</taxon>
        <taxon>rosids</taxon>
        <taxon>fabids</taxon>
        <taxon>Malpighiales</taxon>
        <taxon>Euphorbiaceae</taxon>
        <taxon>Crotonoideae</taxon>
        <taxon>Micrandreae</taxon>
        <taxon>Hevea</taxon>
    </lineage>
</organism>
<evidence type="ECO:0000256" key="2">
    <source>
        <dbReference type="ARBA" id="ARBA00022676"/>
    </source>
</evidence>
<protein>
    <recommendedName>
        <fullName evidence="7">linamarin synthase</fullName>
        <ecNumber evidence="7">2.4.1.63</ecNumber>
    </recommendedName>
</protein>
<dbReference type="GO" id="GO:0050057">
    <property type="term" value="F:linamarin synthase activity"/>
    <property type="evidence" value="ECO:0007669"/>
    <property type="project" value="UniProtKB-EC"/>
</dbReference>
<evidence type="ECO:0000256" key="1">
    <source>
        <dbReference type="ARBA" id="ARBA00009995"/>
    </source>
</evidence>